<evidence type="ECO:0000259" key="16">
    <source>
        <dbReference type="Pfam" id="PF02867"/>
    </source>
</evidence>
<evidence type="ECO:0000256" key="4">
    <source>
        <dbReference type="ARBA" id="ARBA00022634"/>
    </source>
</evidence>
<dbReference type="GO" id="GO:0031419">
    <property type="term" value="F:cobalamin binding"/>
    <property type="evidence" value="ECO:0007669"/>
    <property type="project" value="UniProtKB-KW"/>
</dbReference>
<dbReference type="NCBIfam" id="NF006417">
    <property type="entry name" value="PRK08665.1"/>
    <property type="match status" value="1"/>
</dbReference>
<dbReference type="eggNOG" id="COG0209">
    <property type="taxonomic scope" value="Bacteria"/>
</dbReference>
<dbReference type="OrthoDB" id="9762933at2"/>
<dbReference type="Gene3D" id="3.20.70.20">
    <property type="match status" value="1"/>
</dbReference>
<keyword evidence="19" id="KW-1185">Reference proteome</keyword>
<keyword evidence="7 13" id="KW-0560">Oxidoreductase</keyword>
<feature type="domain" description="Ribonucleotide reductase large subunit N-terminal" evidence="15">
    <location>
        <begin position="24"/>
        <end position="105"/>
    </location>
</feature>
<name>S7TCU5_9BACT</name>
<evidence type="ECO:0000256" key="5">
    <source>
        <dbReference type="ARBA" id="ARBA00022741"/>
    </source>
</evidence>
<dbReference type="SUPFAM" id="SSF51998">
    <property type="entry name" value="PFL-like glycyl radical enzymes"/>
    <property type="match status" value="1"/>
</dbReference>
<dbReference type="EMBL" id="ATHI01000011">
    <property type="protein sequence ID" value="EPR34355.1"/>
    <property type="molecule type" value="Genomic_DNA"/>
</dbReference>
<comment type="catalytic activity">
    <reaction evidence="12 13">
        <text>a 2'-deoxyribonucleoside 5'-diphosphate + [thioredoxin]-disulfide + H2O = a ribonucleoside 5'-diphosphate + [thioredoxin]-dithiol</text>
        <dbReference type="Rhea" id="RHEA:23252"/>
        <dbReference type="Rhea" id="RHEA-COMP:10698"/>
        <dbReference type="Rhea" id="RHEA-COMP:10700"/>
        <dbReference type="ChEBI" id="CHEBI:15377"/>
        <dbReference type="ChEBI" id="CHEBI:29950"/>
        <dbReference type="ChEBI" id="CHEBI:50058"/>
        <dbReference type="ChEBI" id="CHEBI:57930"/>
        <dbReference type="ChEBI" id="CHEBI:73316"/>
        <dbReference type="EC" id="1.17.4.1"/>
    </reaction>
</comment>
<dbReference type="GO" id="GO:0009263">
    <property type="term" value="P:deoxyribonucleotide biosynthetic process"/>
    <property type="evidence" value="ECO:0007669"/>
    <property type="project" value="UniProtKB-KW"/>
</dbReference>
<dbReference type="SUPFAM" id="SSF48168">
    <property type="entry name" value="R1 subunit of ribonucleotide reductase, N-terminal domain"/>
    <property type="match status" value="1"/>
</dbReference>
<feature type="domain" description="TSCPD" evidence="17">
    <location>
        <begin position="611"/>
        <end position="714"/>
    </location>
</feature>
<evidence type="ECO:0000256" key="11">
    <source>
        <dbReference type="ARBA" id="ARBA00025437"/>
    </source>
</evidence>
<dbReference type="UniPathway" id="UPA00326"/>
<dbReference type="GO" id="GO:0005524">
    <property type="term" value="F:ATP binding"/>
    <property type="evidence" value="ECO:0007669"/>
    <property type="project" value="UniProtKB-KW"/>
</dbReference>
<comment type="caution">
    <text evidence="18">The sequence shown here is derived from an EMBL/GenBank/DDBJ whole genome shotgun (WGS) entry which is preliminary data.</text>
</comment>
<protein>
    <recommendedName>
        <fullName evidence="13">Vitamin B12-dependent ribonucleotide reductase</fullName>
        <ecNumber evidence="13">1.17.4.1</ecNumber>
    </recommendedName>
</protein>
<evidence type="ECO:0000259" key="17">
    <source>
        <dbReference type="Pfam" id="PF12637"/>
    </source>
</evidence>
<dbReference type="InterPro" id="IPR000788">
    <property type="entry name" value="RNR_lg_C"/>
</dbReference>
<gene>
    <name evidence="18" type="ORF">dsat_0003</name>
</gene>
<accession>S7TCU5</accession>
<keyword evidence="6" id="KW-0067">ATP-binding</keyword>
<evidence type="ECO:0000259" key="15">
    <source>
        <dbReference type="Pfam" id="PF00317"/>
    </source>
</evidence>
<dbReference type="GO" id="GO:0004748">
    <property type="term" value="F:ribonucleoside-diphosphate reductase activity, thioredoxin disulfide as acceptor"/>
    <property type="evidence" value="ECO:0007669"/>
    <property type="project" value="UniProtKB-EC"/>
</dbReference>
<dbReference type="Pfam" id="PF00317">
    <property type="entry name" value="Ribonuc_red_lgN"/>
    <property type="match status" value="1"/>
</dbReference>
<comment type="cofactor">
    <cofactor evidence="1 13">
        <name>adenosylcob(III)alamin</name>
        <dbReference type="ChEBI" id="CHEBI:18408"/>
    </cofactor>
</comment>
<dbReference type="PATRIC" id="fig|1121439.3.peg.1214"/>
<dbReference type="InterPro" id="IPR024434">
    <property type="entry name" value="TSCPD_dom"/>
</dbReference>
<evidence type="ECO:0000256" key="9">
    <source>
        <dbReference type="ARBA" id="ARBA00023157"/>
    </source>
</evidence>
<dbReference type="PRINTS" id="PR01183">
    <property type="entry name" value="RIBORDTASEM1"/>
</dbReference>
<dbReference type="STRING" id="1121439.dsat_0003"/>
<dbReference type="PANTHER" id="PTHR43371">
    <property type="entry name" value="VITAMIN B12-DEPENDENT RIBONUCLEOTIDE REDUCTASE"/>
    <property type="match status" value="1"/>
</dbReference>
<dbReference type="InterPro" id="IPR050862">
    <property type="entry name" value="RdRp_reductase_class-2"/>
</dbReference>
<evidence type="ECO:0000313" key="19">
    <source>
        <dbReference type="Proteomes" id="UP000014975"/>
    </source>
</evidence>
<dbReference type="NCBIfam" id="TIGR02504">
    <property type="entry name" value="NrdJ_Z"/>
    <property type="match status" value="1"/>
</dbReference>
<evidence type="ECO:0000256" key="10">
    <source>
        <dbReference type="ARBA" id="ARBA00023285"/>
    </source>
</evidence>
<proteinExistence type="inferred from homology"/>
<keyword evidence="10 13" id="KW-0170">Cobalt</keyword>
<dbReference type="Pfam" id="PF02867">
    <property type="entry name" value="Ribonuc_red_lgC"/>
    <property type="match status" value="1"/>
</dbReference>
<evidence type="ECO:0000256" key="12">
    <source>
        <dbReference type="ARBA" id="ARBA00047754"/>
    </source>
</evidence>
<keyword evidence="4 13" id="KW-0237">DNA synthesis</keyword>
<dbReference type="Pfam" id="PF12637">
    <property type="entry name" value="TSCPD"/>
    <property type="match status" value="1"/>
</dbReference>
<evidence type="ECO:0000256" key="2">
    <source>
        <dbReference type="ARBA" id="ARBA00007405"/>
    </source>
</evidence>
<organism evidence="18 19">
    <name type="scientific">Alkalidesulfovibrio alkalitolerans DSM 16529</name>
    <dbReference type="NCBI Taxonomy" id="1121439"/>
    <lineage>
        <taxon>Bacteria</taxon>
        <taxon>Pseudomonadati</taxon>
        <taxon>Thermodesulfobacteriota</taxon>
        <taxon>Desulfovibrionia</taxon>
        <taxon>Desulfovibrionales</taxon>
        <taxon>Desulfovibrionaceae</taxon>
        <taxon>Alkalidesulfovibrio</taxon>
    </lineage>
</organism>
<evidence type="ECO:0000256" key="8">
    <source>
        <dbReference type="ARBA" id="ARBA00023116"/>
    </source>
</evidence>
<feature type="region of interest" description="Disordered" evidence="14">
    <location>
        <begin position="1"/>
        <end position="20"/>
    </location>
</feature>
<evidence type="ECO:0000256" key="6">
    <source>
        <dbReference type="ARBA" id="ARBA00022840"/>
    </source>
</evidence>
<evidence type="ECO:0000313" key="18">
    <source>
        <dbReference type="EMBL" id="EPR34355.1"/>
    </source>
</evidence>
<dbReference type="AlphaFoldDB" id="S7TCU5"/>
<sequence length="757" mass="83345">MKSPEMPRVTPVPSAPADLVEPRLNPNAEVVLTKRYLRKGPDGLPREDYRQMFWRVAATIAAEESKYSSSPYSVAELAQEFYSLMTSWRFLPNSPTLMNAGTELGQLAACFVLPVDDSIDGIFDAVKHAAMIHKSGGGTGFSFSRLRHEGARVGSTGGVASGPISFMKIFNTATEQIKQGGTRRGANMGILRVDHPDIVRFIESKARQGELNNFNISVALTEGFMQAVEKDEEYDLVAPHSGKVKGRLRAREVFNLLVQKAWESGDPGIVFLDRVNRDNPTPDQGEIESTNPCGEQPLLPYEACNLGSINLALLAKPEARDGVDWEELARVVHLSVRFLDNVIDASNYPLPQIGEKVRTNRKIGLGVMGFADLLFQLRVPYDSQEALNLAEKIMKFIQTESKSASAQLAEERGPFPAYETSVYGKRNEGPYRNATTTTIAPTGTLSIIAGCSSGIEPLFALAFSRNVMDGERLMEANPYFEEALKAAQAHSKTLMEDVAKKGSVAHMEHVPEDIRRVFVTAHDVAPQWHLKMQAAFQKYTDNAVSKTVNLPHEATQQDIWNIYWMAYEMGCKGVTVYRDGCRADQVLCTGETPGAKPAEPKKPINGVVNVKKRPDVVYGFTQKVKTGFGDLYLTINEVDGKPFEVFAVIGKSGQSRMAKAEAIGRLVSLLFRSGIGVRPVVAQLEGIGGEYSVFTKKRLLKSIPDAMAYVLRQRYMADEQLQEDGESLRASCPECDGVLVFEEGCNKCHSCGYTKCG</sequence>
<dbReference type="PANTHER" id="PTHR43371:SF1">
    <property type="entry name" value="RIBONUCLEOSIDE-DIPHOSPHATE REDUCTASE"/>
    <property type="match status" value="1"/>
</dbReference>
<dbReference type="EC" id="1.17.4.1" evidence="13"/>
<dbReference type="InterPro" id="IPR013344">
    <property type="entry name" value="RNR_NrdJ/NrdZ"/>
</dbReference>
<evidence type="ECO:0000256" key="7">
    <source>
        <dbReference type="ARBA" id="ARBA00023002"/>
    </source>
</evidence>
<evidence type="ECO:0000256" key="13">
    <source>
        <dbReference type="RuleBase" id="RU364064"/>
    </source>
</evidence>
<feature type="domain" description="Ribonucleotide reductase large subunit C-terminal" evidence="16">
    <location>
        <begin position="108"/>
        <end position="577"/>
    </location>
</feature>
<evidence type="ECO:0000256" key="1">
    <source>
        <dbReference type="ARBA" id="ARBA00001922"/>
    </source>
</evidence>
<dbReference type="InterPro" id="IPR008926">
    <property type="entry name" value="RNR_R1-su_N"/>
</dbReference>
<dbReference type="InterPro" id="IPR013509">
    <property type="entry name" value="RNR_lsu_N"/>
</dbReference>
<dbReference type="GO" id="GO:0071897">
    <property type="term" value="P:DNA biosynthetic process"/>
    <property type="evidence" value="ECO:0007669"/>
    <property type="project" value="UniProtKB-KW"/>
</dbReference>
<reference evidence="18 19" key="1">
    <citation type="journal article" date="2013" name="Genome Announc.">
        <title>Draft genome sequences for three mercury-methylating, sulfate-reducing bacteria.</title>
        <authorList>
            <person name="Brown S.D."/>
            <person name="Hurt R.A.Jr."/>
            <person name="Gilmour C.C."/>
            <person name="Elias D.A."/>
        </authorList>
    </citation>
    <scope>NUCLEOTIDE SEQUENCE [LARGE SCALE GENOMIC DNA]</scope>
    <source>
        <strain evidence="18 19">DSM 16529</strain>
    </source>
</reference>
<keyword evidence="3 13" id="KW-0846">Cobalamin</keyword>
<comment type="similarity">
    <text evidence="2 13">Belongs to the ribonucleoside diphosphate reductase class-2 family.</text>
</comment>
<dbReference type="Proteomes" id="UP000014975">
    <property type="component" value="Unassembled WGS sequence"/>
</dbReference>
<keyword evidence="5 13" id="KW-0547">Nucleotide-binding</keyword>
<evidence type="ECO:0000256" key="14">
    <source>
        <dbReference type="SAM" id="MobiDB-lite"/>
    </source>
</evidence>
<dbReference type="CDD" id="cd02888">
    <property type="entry name" value="RNR_II_dimer"/>
    <property type="match status" value="1"/>
</dbReference>
<comment type="function">
    <text evidence="11 13">Catalyzes the reduction of ribonucleotides to deoxyribonucleotides. May function to provide a pool of deoxyribonucleotide precursors for DNA repair during oxygen limitation and/or for immediate growth after restoration of oxygen.</text>
</comment>
<evidence type="ECO:0000256" key="3">
    <source>
        <dbReference type="ARBA" id="ARBA00022628"/>
    </source>
</evidence>
<keyword evidence="9" id="KW-1015">Disulfide bond</keyword>
<dbReference type="FunFam" id="3.20.70.20:FF:000018">
    <property type="entry name" value="Vitamin B12-dependent ribonucleotide reductase"/>
    <property type="match status" value="1"/>
</dbReference>
<keyword evidence="8" id="KW-0215">Deoxyribonucleotide synthesis</keyword>
<dbReference type="RefSeq" id="WP_020885409.1">
    <property type="nucleotide sequence ID" value="NZ_ATHI01000011.1"/>
</dbReference>